<comment type="caution">
    <text evidence="2">The sequence shown here is derived from an EMBL/GenBank/DDBJ whole genome shotgun (WGS) entry which is preliminary data.</text>
</comment>
<dbReference type="AlphaFoldDB" id="A0A3N6Q379"/>
<evidence type="ECO:0000313" key="3">
    <source>
        <dbReference type="Proteomes" id="UP000269154"/>
    </source>
</evidence>
<gene>
    <name evidence="2" type="ORF">D5R40_16510</name>
</gene>
<evidence type="ECO:0000313" key="2">
    <source>
        <dbReference type="EMBL" id="RQH39650.1"/>
    </source>
</evidence>
<evidence type="ECO:0000259" key="1">
    <source>
        <dbReference type="Pfam" id="PF01844"/>
    </source>
</evidence>
<name>A0A3N6Q379_9CYAN</name>
<organism evidence="2 3">
    <name type="scientific">Okeania hirsuta</name>
    <dbReference type="NCBI Taxonomy" id="1458930"/>
    <lineage>
        <taxon>Bacteria</taxon>
        <taxon>Bacillati</taxon>
        <taxon>Cyanobacteriota</taxon>
        <taxon>Cyanophyceae</taxon>
        <taxon>Oscillatoriophycideae</taxon>
        <taxon>Oscillatoriales</taxon>
        <taxon>Microcoleaceae</taxon>
        <taxon>Okeania</taxon>
    </lineage>
</organism>
<dbReference type="RefSeq" id="WP_124147602.1">
    <property type="nucleotide sequence ID" value="NZ_CAWOKI010000296.1"/>
</dbReference>
<keyword evidence="2" id="KW-0378">Hydrolase</keyword>
<sequence>MSKVRLDKLYTLYDASEIKDIWDAAQTVLCIKDPKGDFISPYKYRTNKSFKPCPYCGKKMVHGRQYSTQSKEEAKKRGYEYKTVDGKPYINQAGSFYYHEHYVTIDHKLNKARFPEKMFDYDNLEAICWRCNNEKSDNLIFELEHKLEHLKSLKESVFNRYPNAH</sequence>
<feature type="domain" description="HNH" evidence="1">
    <location>
        <begin position="102"/>
        <end position="137"/>
    </location>
</feature>
<dbReference type="GO" id="GO:0008270">
    <property type="term" value="F:zinc ion binding"/>
    <property type="evidence" value="ECO:0007669"/>
    <property type="project" value="InterPro"/>
</dbReference>
<proteinExistence type="predicted"/>
<dbReference type="GO" id="GO:0004519">
    <property type="term" value="F:endonuclease activity"/>
    <property type="evidence" value="ECO:0007669"/>
    <property type="project" value="UniProtKB-KW"/>
</dbReference>
<dbReference type="Gene3D" id="1.10.30.50">
    <property type="match status" value="1"/>
</dbReference>
<keyword evidence="2" id="KW-0255">Endonuclease</keyword>
<dbReference type="GO" id="GO:0003676">
    <property type="term" value="F:nucleic acid binding"/>
    <property type="evidence" value="ECO:0007669"/>
    <property type="project" value="InterPro"/>
</dbReference>
<keyword evidence="3" id="KW-1185">Reference proteome</keyword>
<accession>A0A3N6Q379</accession>
<dbReference type="EMBL" id="RCBY01000090">
    <property type="protein sequence ID" value="RQH39650.1"/>
    <property type="molecule type" value="Genomic_DNA"/>
</dbReference>
<keyword evidence="2" id="KW-0540">Nuclease</keyword>
<dbReference type="OrthoDB" id="574620at2"/>
<dbReference type="Pfam" id="PF01844">
    <property type="entry name" value="HNH"/>
    <property type="match status" value="1"/>
</dbReference>
<dbReference type="InterPro" id="IPR002711">
    <property type="entry name" value="HNH"/>
</dbReference>
<dbReference type="Proteomes" id="UP000269154">
    <property type="component" value="Unassembled WGS sequence"/>
</dbReference>
<protein>
    <submittedName>
        <fullName evidence="2">HNH endonuclease</fullName>
    </submittedName>
</protein>
<reference evidence="2 3" key="1">
    <citation type="journal article" date="2018" name="ACS Chem. Biol.">
        <title>Ketoreductase domain dysfunction expands chemodiversity: malyngamide biosynthesis in the cyanobacterium Okeania hirsuta.</title>
        <authorList>
            <person name="Moss N.A."/>
            <person name="Leao T."/>
            <person name="Rankin M."/>
            <person name="McCullough T.M."/>
            <person name="Qu P."/>
            <person name="Korobeynikov A."/>
            <person name="Smith J.L."/>
            <person name="Gerwick L."/>
            <person name="Gerwick W.H."/>
        </authorList>
    </citation>
    <scope>NUCLEOTIDE SEQUENCE [LARGE SCALE GENOMIC DNA]</scope>
    <source>
        <strain evidence="2 3">PAB10Feb10-1</strain>
    </source>
</reference>